<protein>
    <submittedName>
        <fullName evidence="3">Putative methionine synthase reductase-like</fullName>
    </submittedName>
</protein>
<sequence length="168" mass="18625">MKNSSRLRNGFVLLYASQKGNAKAIAEDLAEQCESKGLICELRCCSEIGKTFSLEETRCLVLVGSTTGDGEPPDTARKFWRQLHKKGQPSDVFGHLSYTVLGLGDTNYTNFCNFGKTIDQKLQDLGGKRFYPCGWADDGTGLEIVVEPWIEGLFPALQKHIDKMAETI</sequence>
<dbReference type="PANTHER" id="PTHR19384:SF84">
    <property type="entry name" value="METHIONINE SYNTHASE REDUCTASE"/>
    <property type="match status" value="1"/>
</dbReference>
<dbReference type="SUPFAM" id="SSF52218">
    <property type="entry name" value="Flavoproteins"/>
    <property type="match status" value="1"/>
</dbReference>
<dbReference type="InterPro" id="IPR008254">
    <property type="entry name" value="Flavodoxin/NO_synth"/>
</dbReference>
<organism evidence="3 4">
    <name type="scientific">Penaeus vannamei</name>
    <name type="common">Whiteleg shrimp</name>
    <name type="synonym">Litopenaeus vannamei</name>
    <dbReference type="NCBI Taxonomy" id="6689"/>
    <lineage>
        <taxon>Eukaryota</taxon>
        <taxon>Metazoa</taxon>
        <taxon>Ecdysozoa</taxon>
        <taxon>Arthropoda</taxon>
        <taxon>Crustacea</taxon>
        <taxon>Multicrustacea</taxon>
        <taxon>Malacostraca</taxon>
        <taxon>Eumalacostraca</taxon>
        <taxon>Eucarida</taxon>
        <taxon>Decapoda</taxon>
        <taxon>Dendrobranchiata</taxon>
        <taxon>Penaeoidea</taxon>
        <taxon>Penaeidae</taxon>
        <taxon>Penaeus</taxon>
    </lineage>
</organism>
<feature type="domain" description="Flavodoxin-like" evidence="2">
    <location>
        <begin position="11"/>
        <end position="154"/>
    </location>
</feature>
<dbReference type="Pfam" id="PF00258">
    <property type="entry name" value="Flavodoxin_1"/>
    <property type="match status" value="1"/>
</dbReference>
<dbReference type="InterPro" id="IPR029039">
    <property type="entry name" value="Flavoprotein-like_sf"/>
</dbReference>
<dbReference type="GO" id="GO:0009086">
    <property type="term" value="P:methionine biosynthetic process"/>
    <property type="evidence" value="ECO:0007669"/>
    <property type="project" value="TreeGrafter"/>
</dbReference>
<dbReference type="STRING" id="6689.A0A3R7PPE6"/>
<gene>
    <name evidence="3" type="ORF">C7M84_008641</name>
</gene>
<dbReference type="GO" id="GO:0030586">
    <property type="term" value="F:[methionine synthase] reductase (NADPH) activity"/>
    <property type="evidence" value="ECO:0007669"/>
    <property type="project" value="TreeGrafter"/>
</dbReference>
<dbReference type="Proteomes" id="UP000283509">
    <property type="component" value="Unassembled WGS sequence"/>
</dbReference>
<dbReference type="GO" id="GO:0050667">
    <property type="term" value="P:homocysteine metabolic process"/>
    <property type="evidence" value="ECO:0007669"/>
    <property type="project" value="TreeGrafter"/>
</dbReference>
<dbReference type="AlphaFoldDB" id="A0A3R7PPE6"/>
<dbReference type="GO" id="GO:0005829">
    <property type="term" value="C:cytosol"/>
    <property type="evidence" value="ECO:0007669"/>
    <property type="project" value="TreeGrafter"/>
</dbReference>
<dbReference type="EMBL" id="QCYY01002086">
    <property type="protein sequence ID" value="ROT72974.1"/>
    <property type="molecule type" value="Genomic_DNA"/>
</dbReference>
<dbReference type="GO" id="GO:0050660">
    <property type="term" value="F:flavin adenine dinucleotide binding"/>
    <property type="evidence" value="ECO:0007669"/>
    <property type="project" value="TreeGrafter"/>
</dbReference>
<reference evidence="3 4" key="2">
    <citation type="submission" date="2019-01" db="EMBL/GenBank/DDBJ databases">
        <title>The decoding of complex shrimp genome reveals the adaptation for benthos swimmer, frequently molting mechanism and breeding impact on genome.</title>
        <authorList>
            <person name="Sun Y."/>
            <person name="Gao Y."/>
            <person name="Yu Y."/>
        </authorList>
    </citation>
    <scope>NUCLEOTIDE SEQUENCE [LARGE SCALE GENOMIC DNA]</scope>
    <source>
        <tissue evidence="3">Muscle</tissue>
    </source>
</reference>
<name>A0A3R7PPE6_PENVA</name>
<comment type="caution">
    <text evidence="3">The sequence shown here is derived from an EMBL/GenBank/DDBJ whole genome shotgun (WGS) entry which is preliminary data.</text>
</comment>
<proteinExistence type="predicted"/>
<dbReference type="OrthoDB" id="1856718at2759"/>
<dbReference type="PRINTS" id="PR00369">
    <property type="entry name" value="FLAVODOXIN"/>
</dbReference>
<reference evidence="3 4" key="1">
    <citation type="submission" date="2018-04" db="EMBL/GenBank/DDBJ databases">
        <authorList>
            <person name="Zhang X."/>
            <person name="Yuan J."/>
            <person name="Li F."/>
            <person name="Xiang J."/>
        </authorList>
    </citation>
    <scope>NUCLEOTIDE SEQUENCE [LARGE SCALE GENOMIC DNA]</scope>
    <source>
        <tissue evidence="3">Muscle</tissue>
    </source>
</reference>
<evidence type="ECO:0000313" key="4">
    <source>
        <dbReference type="Proteomes" id="UP000283509"/>
    </source>
</evidence>
<evidence type="ECO:0000313" key="3">
    <source>
        <dbReference type="EMBL" id="ROT72974.1"/>
    </source>
</evidence>
<keyword evidence="1" id="KW-0285">Flavoprotein</keyword>
<dbReference type="Gene3D" id="3.40.50.360">
    <property type="match status" value="1"/>
</dbReference>
<dbReference type="PANTHER" id="PTHR19384">
    <property type="entry name" value="NITRIC OXIDE SYNTHASE-RELATED"/>
    <property type="match status" value="1"/>
</dbReference>
<evidence type="ECO:0000256" key="1">
    <source>
        <dbReference type="ARBA" id="ARBA00022630"/>
    </source>
</evidence>
<dbReference type="InterPro" id="IPR001094">
    <property type="entry name" value="Flavdoxin-like"/>
</dbReference>
<keyword evidence="4" id="KW-1185">Reference proteome</keyword>
<accession>A0A3R7PPE6</accession>
<dbReference type="PROSITE" id="PS50902">
    <property type="entry name" value="FLAVODOXIN_LIKE"/>
    <property type="match status" value="1"/>
</dbReference>
<dbReference type="GO" id="GO:0010181">
    <property type="term" value="F:FMN binding"/>
    <property type="evidence" value="ECO:0007669"/>
    <property type="project" value="InterPro"/>
</dbReference>
<dbReference type="FunFam" id="3.40.50.360:FF:000059">
    <property type="entry name" value="5-methyltetrahydrofolate-homocysteine methyltransferase reductase"/>
    <property type="match status" value="1"/>
</dbReference>
<evidence type="ECO:0000259" key="2">
    <source>
        <dbReference type="PROSITE" id="PS50902"/>
    </source>
</evidence>